<sequence>MRTQSKKGLRHSPASTVSSPLFQCMLQFKTLSSLRQQGTDLGEFALEFSGGAKGLGFNDAAFKDLLNPALDEPLNWWRMSGLDHLTFGAFVEFLICQGMNAAAPPEAASPMPLPHRSCEPEAATEAVPGTRARYHHSPGIYMCYSVQPRARSGPGPNRSVVRGSSSHSSPHPRILIFFAGPIQIFGCSGPFTSFASVVQLPSSAPAANSV</sequence>
<evidence type="ECO:0000313" key="3">
    <source>
        <dbReference type="Proteomes" id="UP000281406"/>
    </source>
</evidence>
<comment type="caution">
    <text evidence="2">The sequence shown here is derived from an EMBL/GenBank/DDBJ whole genome shotgun (WGS) entry which is preliminary data.</text>
</comment>
<name>A0A3N0YF79_ANAGA</name>
<proteinExistence type="predicted"/>
<protein>
    <submittedName>
        <fullName evidence="2">Uncharacterized protein</fullName>
    </submittedName>
</protein>
<gene>
    <name evidence="2" type="ORF">DPX16_20750</name>
</gene>
<dbReference type="AlphaFoldDB" id="A0A3N0YF79"/>
<evidence type="ECO:0000313" key="2">
    <source>
        <dbReference type="EMBL" id="ROL44481.1"/>
    </source>
</evidence>
<accession>A0A3N0YF79</accession>
<keyword evidence="3" id="KW-1185">Reference proteome</keyword>
<feature type="region of interest" description="Disordered" evidence="1">
    <location>
        <begin position="149"/>
        <end position="169"/>
    </location>
</feature>
<reference evidence="2 3" key="1">
    <citation type="submission" date="2018-10" db="EMBL/GenBank/DDBJ databases">
        <title>Genome assembly for a Yunnan-Guizhou Plateau 3E fish, Anabarilius grahami (Regan), and its evolutionary and genetic applications.</title>
        <authorList>
            <person name="Jiang W."/>
        </authorList>
    </citation>
    <scope>NUCLEOTIDE SEQUENCE [LARGE SCALE GENOMIC DNA]</scope>
    <source>
        <strain evidence="2">AG-KIZ</strain>
        <tissue evidence="2">Muscle</tissue>
    </source>
</reference>
<organism evidence="2 3">
    <name type="scientific">Anabarilius grahami</name>
    <name type="common">Kanglang fish</name>
    <name type="synonym">Barilius grahami</name>
    <dbReference type="NCBI Taxonomy" id="495550"/>
    <lineage>
        <taxon>Eukaryota</taxon>
        <taxon>Metazoa</taxon>
        <taxon>Chordata</taxon>
        <taxon>Craniata</taxon>
        <taxon>Vertebrata</taxon>
        <taxon>Euteleostomi</taxon>
        <taxon>Actinopterygii</taxon>
        <taxon>Neopterygii</taxon>
        <taxon>Teleostei</taxon>
        <taxon>Ostariophysi</taxon>
        <taxon>Cypriniformes</taxon>
        <taxon>Xenocyprididae</taxon>
        <taxon>Xenocypridinae</taxon>
        <taxon>Xenocypridinae incertae sedis</taxon>
        <taxon>Anabarilius</taxon>
    </lineage>
</organism>
<evidence type="ECO:0000256" key="1">
    <source>
        <dbReference type="SAM" id="MobiDB-lite"/>
    </source>
</evidence>
<dbReference type="EMBL" id="RJVU01046050">
    <property type="protein sequence ID" value="ROL44481.1"/>
    <property type="molecule type" value="Genomic_DNA"/>
</dbReference>
<dbReference type="Proteomes" id="UP000281406">
    <property type="component" value="Unassembled WGS sequence"/>
</dbReference>
<feature type="compositionally biased region" description="Low complexity" evidence="1">
    <location>
        <begin position="158"/>
        <end position="169"/>
    </location>
</feature>